<proteinExistence type="predicted"/>
<sequence>MGHDPQYSGLDLDRVRQGHNYYFFNFWLLPKVTSTEMGPVPIYSPFCKLTLIFSYDNNYYNP</sequence>
<organism evidence="1">
    <name type="scientific">marine sediment metagenome</name>
    <dbReference type="NCBI Taxonomy" id="412755"/>
    <lineage>
        <taxon>unclassified sequences</taxon>
        <taxon>metagenomes</taxon>
        <taxon>ecological metagenomes</taxon>
    </lineage>
</organism>
<feature type="non-terminal residue" evidence="1">
    <location>
        <position position="62"/>
    </location>
</feature>
<dbReference type="EMBL" id="BARU01005648">
    <property type="protein sequence ID" value="GAH39414.1"/>
    <property type="molecule type" value="Genomic_DNA"/>
</dbReference>
<protein>
    <submittedName>
        <fullName evidence="1">Uncharacterized protein</fullName>
    </submittedName>
</protein>
<reference evidence="1" key="1">
    <citation type="journal article" date="2014" name="Front. Microbiol.">
        <title>High frequency of phylogenetically diverse reductive dehalogenase-homologous genes in deep subseafloor sedimentary metagenomes.</title>
        <authorList>
            <person name="Kawai M."/>
            <person name="Futagami T."/>
            <person name="Toyoda A."/>
            <person name="Takaki Y."/>
            <person name="Nishi S."/>
            <person name="Hori S."/>
            <person name="Arai W."/>
            <person name="Tsubouchi T."/>
            <person name="Morono Y."/>
            <person name="Uchiyama I."/>
            <person name="Ito T."/>
            <person name="Fujiyama A."/>
            <person name="Inagaki F."/>
            <person name="Takami H."/>
        </authorList>
    </citation>
    <scope>NUCLEOTIDE SEQUENCE</scope>
    <source>
        <strain evidence="1">Expedition CK06-06</strain>
    </source>
</reference>
<evidence type="ECO:0000313" key="1">
    <source>
        <dbReference type="EMBL" id="GAH39414.1"/>
    </source>
</evidence>
<gene>
    <name evidence="1" type="ORF">S03H2_11042</name>
</gene>
<comment type="caution">
    <text evidence="1">The sequence shown here is derived from an EMBL/GenBank/DDBJ whole genome shotgun (WGS) entry which is preliminary data.</text>
</comment>
<accession>X1GCT9</accession>
<name>X1GCT9_9ZZZZ</name>
<dbReference type="AlphaFoldDB" id="X1GCT9"/>